<dbReference type="EMBL" id="AP013058">
    <property type="protein sequence ID" value="BAN23986.1"/>
    <property type="molecule type" value="Genomic_DNA"/>
</dbReference>
<evidence type="ECO:0000313" key="1">
    <source>
        <dbReference type="EMBL" id="BAN23986.1"/>
    </source>
</evidence>
<name>R4WXX1_9BURK</name>
<dbReference type="STRING" id="758793.BRPE64_ACDS22320"/>
<dbReference type="AlphaFoldDB" id="R4WXX1"/>
<accession>R4WXX1</accession>
<organism evidence="1 2">
    <name type="scientific">Caballeronia insecticola</name>
    <dbReference type="NCBI Taxonomy" id="758793"/>
    <lineage>
        <taxon>Bacteria</taxon>
        <taxon>Pseudomonadati</taxon>
        <taxon>Pseudomonadota</taxon>
        <taxon>Betaproteobacteria</taxon>
        <taxon>Burkholderiales</taxon>
        <taxon>Burkholderiaceae</taxon>
        <taxon>Caballeronia</taxon>
    </lineage>
</organism>
<proteinExistence type="predicted"/>
<evidence type="ECO:0000313" key="2">
    <source>
        <dbReference type="Proteomes" id="UP000013966"/>
    </source>
</evidence>
<reference evidence="1 2" key="2">
    <citation type="journal article" date="2018" name="Int. J. Syst. Evol. Microbiol.">
        <title>Burkholderia insecticola sp. nov., a gut symbiotic bacterium of the bean bug Riptortus pedestris.</title>
        <authorList>
            <person name="Takeshita K."/>
            <person name="Tamaki H."/>
            <person name="Ohbayashi T."/>
            <person name="Meng X.-Y."/>
            <person name="Sone T."/>
            <person name="Mitani Y."/>
            <person name="Peeters C."/>
            <person name="Kikuchi Y."/>
            <person name="Vandamme P."/>
        </authorList>
    </citation>
    <scope>NUCLEOTIDE SEQUENCE [LARGE SCALE GENOMIC DNA]</scope>
    <source>
        <strain evidence="1">RPE64</strain>
    </source>
</reference>
<protein>
    <submittedName>
        <fullName evidence="1">Uncharacterized protein</fullName>
    </submittedName>
</protein>
<keyword evidence="2" id="KW-1185">Reference proteome</keyword>
<dbReference type="PATRIC" id="fig|758793.3.peg.2235"/>
<dbReference type="KEGG" id="buo:BRPE64_ACDS22320"/>
<reference evidence="1 2" key="1">
    <citation type="journal article" date="2013" name="Genome Announc.">
        <title>Complete Genome Sequence of Burkholderia sp. Strain RPE64, Bacterial Symbiont of the Bean Bug Riptortus pedestris.</title>
        <authorList>
            <person name="Shibata T.F."/>
            <person name="Maeda T."/>
            <person name="Nikoh N."/>
            <person name="Yamaguchi K."/>
            <person name="Oshima K."/>
            <person name="Hattori M."/>
            <person name="Nishiyama T."/>
            <person name="Hasebe M."/>
            <person name="Fukatsu T."/>
            <person name="Kikuchi Y."/>
            <person name="Shigenobu S."/>
        </authorList>
    </citation>
    <scope>NUCLEOTIDE SEQUENCE [LARGE SCALE GENOMIC DNA]</scope>
</reference>
<gene>
    <name evidence="1" type="ORF">BRPE64_ACDS22320</name>
</gene>
<dbReference type="Proteomes" id="UP000013966">
    <property type="component" value="Chromosome 1"/>
</dbReference>
<dbReference type="HOGENOM" id="CLU_3286156_0_0_4"/>
<sequence>MRRGGGAGLGRHREIAGLNFARRRDSHICCDAASRPIVLI</sequence>